<feature type="binding site" evidence="17">
    <location>
        <begin position="170"/>
        <end position="173"/>
    </location>
    <ligand>
        <name>NAD(+)</name>
        <dbReference type="ChEBI" id="CHEBI:57540"/>
    </ligand>
</feature>
<dbReference type="GO" id="GO:0009073">
    <property type="term" value="P:aromatic amino acid family biosynthetic process"/>
    <property type="evidence" value="ECO:0007669"/>
    <property type="project" value="UniProtKB-KW"/>
</dbReference>
<keyword evidence="8 17" id="KW-0963">Cytoplasm</keyword>
<name>X0PM94_9LACO</name>
<dbReference type="EMBL" id="AZGA01000057">
    <property type="protein sequence ID" value="KRM33056.1"/>
    <property type="molecule type" value="Genomic_DNA"/>
</dbReference>
<feature type="binding site" evidence="17">
    <location>
        <position position="263"/>
    </location>
    <ligand>
        <name>Zn(2+)</name>
        <dbReference type="ChEBI" id="CHEBI:29105"/>
    </ligand>
</feature>
<dbReference type="GO" id="GO:0003856">
    <property type="term" value="F:3-dehydroquinate synthase activity"/>
    <property type="evidence" value="ECO:0007669"/>
    <property type="project" value="UniProtKB-UniRule"/>
</dbReference>
<dbReference type="eggNOG" id="COG0337">
    <property type="taxonomic scope" value="Bacteria"/>
</dbReference>
<dbReference type="NCBIfam" id="TIGR01357">
    <property type="entry name" value="aroB"/>
    <property type="match status" value="1"/>
</dbReference>
<dbReference type="PIRSF" id="PIRSF001455">
    <property type="entry name" value="DHQ_synth"/>
    <property type="match status" value="1"/>
</dbReference>
<keyword evidence="21" id="KW-1185">Reference proteome</keyword>
<keyword evidence="16 17" id="KW-0170">Cobalt</keyword>
<dbReference type="Proteomes" id="UP000051236">
    <property type="component" value="Unassembled WGS sequence"/>
</dbReference>
<evidence type="ECO:0000256" key="16">
    <source>
        <dbReference type="ARBA" id="ARBA00023285"/>
    </source>
</evidence>
<evidence type="ECO:0000256" key="17">
    <source>
        <dbReference type="HAMAP-Rule" id="MF_00110"/>
    </source>
</evidence>
<evidence type="ECO:0000256" key="14">
    <source>
        <dbReference type="ARBA" id="ARBA00023141"/>
    </source>
</evidence>
<dbReference type="AlphaFoldDB" id="X0PM94"/>
<feature type="binding site" evidence="17">
    <location>
        <position position="185"/>
    </location>
    <ligand>
        <name>Zn(2+)</name>
        <dbReference type="ChEBI" id="CHEBI:29105"/>
    </ligand>
</feature>
<evidence type="ECO:0000256" key="11">
    <source>
        <dbReference type="ARBA" id="ARBA00022741"/>
    </source>
</evidence>
<comment type="cofactor">
    <cofactor evidence="2 17">
        <name>NAD(+)</name>
        <dbReference type="ChEBI" id="CHEBI:57540"/>
    </cofactor>
</comment>
<evidence type="ECO:0000313" key="21">
    <source>
        <dbReference type="Proteomes" id="UP000051236"/>
    </source>
</evidence>
<dbReference type="InterPro" id="IPR030960">
    <property type="entry name" value="DHQS/DOIS_N"/>
</dbReference>
<evidence type="ECO:0000313" key="20">
    <source>
        <dbReference type="EMBL" id="KRM33056.1"/>
    </source>
</evidence>
<keyword evidence="10 17" id="KW-0479">Metal-binding</keyword>
<evidence type="ECO:0000256" key="12">
    <source>
        <dbReference type="ARBA" id="ARBA00022833"/>
    </source>
</evidence>
<dbReference type="PANTHER" id="PTHR43622">
    <property type="entry name" value="3-DEHYDROQUINATE SYNTHASE"/>
    <property type="match status" value="1"/>
</dbReference>
<dbReference type="GO" id="GO:0009423">
    <property type="term" value="P:chorismate biosynthetic process"/>
    <property type="evidence" value="ECO:0007669"/>
    <property type="project" value="UniProtKB-UniRule"/>
</dbReference>
<comment type="pathway">
    <text evidence="4 17">Metabolic intermediate biosynthesis; chorismate biosynthesis; chorismate from D-erythrose 4-phosphate and phosphoenolpyruvate: step 2/7.</text>
</comment>
<sequence length="360" mass="38719">MSTVKLELTDKKYDIIIEPGILKQVGTAVQKIWSPRQVLLVSDTNVAKLYLTQVQEALMASGYVVTTSVVPAGEASKSLNVAQDLYRVMLDQAFTRSDGVIALGGGVVGDLAGFVASTFMRGISFIQLPTSLLAQVDSSVGGKTAVDFGTGKNLVGTFYQPDLVLIDPDTLKTLTPRYVAEGYAEVIKMAATAADPAFWPLIESIQKPADILHQATALITHSVQFKAMVVMNDEKETGMRQILNFGHTLGHAIELLAQGKLAHGEAVAIGMVQICRIFEAKGLTPAGITAKIQKQVAAVGLPVDSPLLFTPKFYDQLRLDKKNRGDHLNFVYLKALGQPAIYPVAKGEIKDFIASEVSST</sequence>
<dbReference type="OrthoDB" id="9806583at2"/>
<dbReference type="InterPro" id="IPR050071">
    <property type="entry name" value="Dehydroquinate_synthase"/>
</dbReference>
<reference evidence="20 21" key="1">
    <citation type="journal article" date="2015" name="Genome Announc.">
        <title>Expanding the biotechnology potential of lactobacilli through comparative genomics of 213 strains and associated genera.</title>
        <authorList>
            <person name="Sun Z."/>
            <person name="Harris H.M."/>
            <person name="McCann A."/>
            <person name="Guo C."/>
            <person name="Argimon S."/>
            <person name="Zhang W."/>
            <person name="Yang X."/>
            <person name="Jeffery I.B."/>
            <person name="Cooney J.C."/>
            <person name="Kagawa T.F."/>
            <person name="Liu W."/>
            <person name="Song Y."/>
            <person name="Salvetti E."/>
            <person name="Wrobel A."/>
            <person name="Rasinkangas P."/>
            <person name="Parkhill J."/>
            <person name="Rea M.C."/>
            <person name="O'Sullivan O."/>
            <person name="Ritari J."/>
            <person name="Douillard F.P."/>
            <person name="Paul Ross R."/>
            <person name="Yang R."/>
            <person name="Briner A.E."/>
            <person name="Felis G.E."/>
            <person name="de Vos W.M."/>
            <person name="Barrangou R."/>
            <person name="Klaenhammer T.R."/>
            <person name="Caufield P.W."/>
            <person name="Cui Y."/>
            <person name="Zhang H."/>
            <person name="O'Toole P.W."/>
        </authorList>
    </citation>
    <scope>NUCLEOTIDE SEQUENCE [LARGE SCALE GENOMIC DNA]</scope>
    <source>
        <strain evidence="20 21">DSM 18527</strain>
    </source>
</reference>
<protein>
    <recommendedName>
        <fullName evidence="7 17">3-dehydroquinate synthase</fullName>
        <shortName evidence="17">DHQS</shortName>
        <ecNumber evidence="6 17">4.2.3.4</ecNumber>
    </recommendedName>
</protein>
<evidence type="ECO:0000256" key="15">
    <source>
        <dbReference type="ARBA" id="ARBA00023239"/>
    </source>
</evidence>
<dbReference type="PATRIC" id="fig|1423734.3.peg.3184"/>
<dbReference type="STRING" id="1423734.FC83_GL003134"/>
<keyword evidence="13 17" id="KW-0520">NAD</keyword>
<feature type="domain" description="3-dehydroquinate synthase N-terminal" evidence="18">
    <location>
        <begin position="69"/>
        <end position="179"/>
    </location>
</feature>
<evidence type="ECO:0000256" key="2">
    <source>
        <dbReference type="ARBA" id="ARBA00001911"/>
    </source>
</evidence>
<evidence type="ECO:0000256" key="13">
    <source>
        <dbReference type="ARBA" id="ARBA00023027"/>
    </source>
</evidence>
<keyword evidence="11 17" id="KW-0547">Nucleotide-binding</keyword>
<comment type="cofactor">
    <cofactor evidence="17">
        <name>Co(2+)</name>
        <dbReference type="ChEBI" id="CHEBI:48828"/>
    </cofactor>
    <cofactor evidence="17">
        <name>Zn(2+)</name>
        <dbReference type="ChEBI" id="CHEBI:29105"/>
    </cofactor>
    <text evidence="17">Binds 1 divalent metal cation per subunit. Can use either Co(2+) or Zn(2+).</text>
</comment>
<dbReference type="Gene3D" id="1.20.1090.10">
    <property type="entry name" value="Dehydroquinate synthase-like - alpha domain"/>
    <property type="match status" value="1"/>
</dbReference>
<evidence type="ECO:0000256" key="7">
    <source>
        <dbReference type="ARBA" id="ARBA00017684"/>
    </source>
</evidence>
<dbReference type="InterPro" id="IPR016037">
    <property type="entry name" value="DHQ_synth_AroB"/>
</dbReference>
<evidence type="ECO:0000256" key="3">
    <source>
        <dbReference type="ARBA" id="ARBA00004496"/>
    </source>
</evidence>
<keyword evidence="15 17" id="KW-0456">Lyase</keyword>
<keyword evidence="12 17" id="KW-0862">Zinc</keyword>
<feature type="binding site" evidence="17">
    <location>
        <begin position="130"/>
        <end position="131"/>
    </location>
    <ligand>
        <name>NAD(+)</name>
        <dbReference type="ChEBI" id="CHEBI:57540"/>
    </ligand>
</feature>
<evidence type="ECO:0000256" key="4">
    <source>
        <dbReference type="ARBA" id="ARBA00004661"/>
    </source>
</evidence>
<comment type="similarity">
    <text evidence="5 17">Belongs to the sugar phosphate cyclases superfamily. Dehydroquinate synthase family.</text>
</comment>
<feature type="binding site" evidence="17">
    <location>
        <position position="152"/>
    </location>
    <ligand>
        <name>NAD(+)</name>
        <dbReference type="ChEBI" id="CHEBI:57540"/>
    </ligand>
</feature>
<evidence type="ECO:0000259" key="19">
    <source>
        <dbReference type="Pfam" id="PF24621"/>
    </source>
</evidence>
<dbReference type="SUPFAM" id="SSF56796">
    <property type="entry name" value="Dehydroquinate synthase-like"/>
    <property type="match status" value="1"/>
</dbReference>
<dbReference type="UniPathway" id="UPA00053">
    <property type="reaction ID" value="UER00085"/>
</dbReference>
<dbReference type="FunFam" id="3.40.50.1970:FF:000001">
    <property type="entry name" value="3-dehydroquinate synthase"/>
    <property type="match status" value="1"/>
</dbReference>
<dbReference type="InterPro" id="IPR030963">
    <property type="entry name" value="DHQ_synth_fam"/>
</dbReference>
<evidence type="ECO:0000256" key="9">
    <source>
        <dbReference type="ARBA" id="ARBA00022605"/>
    </source>
</evidence>
<evidence type="ECO:0000256" key="5">
    <source>
        <dbReference type="ARBA" id="ARBA00005412"/>
    </source>
</evidence>
<comment type="subcellular location">
    <subcellularLocation>
        <location evidence="3 17">Cytoplasm</location>
    </subcellularLocation>
</comment>
<dbReference type="GO" id="GO:0005737">
    <property type="term" value="C:cytoplasm"/>
    <property type="evidence" value="ECO:0007669"/>
    <property type="project" value="UniProtKB-SubCell"/>
</dbReference>
<keyword evidence="9 17" id="KW-0028">Amino-acid biosynthesis</keyword>
<comment type="caution">
    <text evidence="20">The sequence shown here is derived from an EMBL/GenBank/DDBJ whole genome shotgun (WGS) entry which is preliminary data.</text>
</comment>
<dbReference type="CDD" id="cd08195">
    <property type="entry name" value="DHQS"/>
    <property type="match status" value="1"/>
</dbReference>
<dbReference type="EC" id="4.2.3.4" evidence="6 17"/>
<feature type="domain" description="3-dehydroquinate synthase C-terminal" evidence="19">
    <location>
        <begin position="182"/>
        <end position="323"/>
    </location>
</feature>
<comment type="function">
    <text evidence="17">Catalyzes the conversion of 3-deoxy-D-arabino-heptulosonate 7-phosphate (DAHP) to dehydroquinate (DHQ).</text>
</comment>
<gene>
    <name evidence="17" type="primary">aroB</name>
    <name evidence="20" type="ORF">FC83_GL003134</name>
</gene>
<proteinExistence type="inferred from homology"/>
<evidence type="ECO:0000259" key="18">
    <source>
        <dbReference type="Pfam" id="PF01761"/>
    </source>
</evidence>
<dbReference type="RefSeq" id="WP_035450979.1">
    <property type="nucleotide sequence ID" value="NZ_AZGA01000057.1"/>
</dbReference>
<dbReference type="GO" id="GO:0000166">
    <property type="term" value="F:nucleotide binding"/>
    <property type="evidence" value="ECO:0007669"/>
    <property type="project" value="UniProtKB-KW"/>
</dbReference>
<dbReference type="GO" id="GO:0008652">
    <property type="term" value="P:amino acid biosynthetic process"/>
    <property type="evidence" value="ECO:0007669"/>
    <property type="project" value="UniProtKB-KW"/>
</dbReference>
<dbReference type="HAMAP" id="MF_00110">
    <property type="entry name" value="DHQ_synthase"/>
    <property type="match status" value="1"/>
</dbReference>
<evidence type="ECO:0000256" key="1">
    <source>
        <dbReference type="ARBA" id="ARBA00001393"/>
    </source>
</evidence>
<dbReference type="GO" id="GO:0046872">
    <property type="term" value="F:metal ion binding"/>
    <property type="evidence" value="ECO:0007669"/>
    <property type="project" value="UniProtKB-KW"/>
</dbReference>
<comment type="catalytic activity">
    <reaction evidence="1 17">
        <text>7-phospho-2-dehydro-3-deoxy-D-arabino-heptonate = 3-dehydroquinate + phosphate</text>
        <dbReference type="Rhea" id="RHEA:21968"/>
        <dbReference type="ChEBI" id="CHEBI:32364"/>
        <dbReference type="ChEBI" id="CHEBI:43474"/>
        <dbReference type="ChEBI" id="CHEBI:58394"/>
        <dbReference type="EC" id="4.2.3.4"/>
    </reaction>
</comment>
<dbReference type="InterPro" id="IPR056179">
    <property type="entry name" value="DHQS_C"/>
</dbReference>
<dbReference type="Pfam" id="PF01761">
    <property type="entry name" value="DHQ_synthase"/>
    <property type="match status" value="1"/>
</dbReference>
<feature type="binding site" evidence="17">
    <location>
        <begin position="106"/>
        <end position="110"/>
    </location>
    <ligand>
        <name>NAD(+)</name>
        <dbReference type="ChEBI" id="CHEBI:57540"/>
    </ligand>
</feature>
<evidence type="ECO:0000256" key="10">
    <source>
        <dbReference type="ARBA" id="ARBA00022723"/>
    </source>
</evidence>
<evidence type="ECO:0000256" key="8">
    <source>
        <dbReference type="ARBA" id="ARBA00022490"/>
    </source>
</evidence>
<organism evidence="20 21">
    <name type="scientific">Agrilactobacillus composti DSM 18527 = JCM 14202</name>
    <dbReference type="NCBI Taxonomy" id="1423734"/>
    <lineage>
        <taxon>Bacteria</taxon>
        <taxon>Bacillati</taxon>
        <taxon>Bacillota</taxon>
        <taxon>Bacilli</taxon>
        <taxon>Lactobacillales</taxon>
        <taxon>Lactobacillaceae</taxon>
        <taxon>Agrilactobacillus</taxon>
    </lineage>
</organism>
<dbReference type="PANTHER" id="PTHR43622:SF7">
    <property type="entry name" value="3-DEHYDROQUINATE SYNTHASE, CHLOROPLASTIC"/>
    <property type="match status" value="1"/>
</dbReference>
<feature type="binding site" evidence="17">
    <location>
        <position position="143"/>
    </location>
    <ligand>
        <name>NAD(+)</name>
        <dbReference type="ChEBI" id="CHEBI:57540"/>
    </ligand>
</feature>
<evidence type="ECO:0000256" key="6">
    <source>
        <dbReference type="ARBA" id="ARBA00013031"/>
    </source>
</evidence>
<dbReference type="Gene3D" id="3.40.50.1970">
    <property type="match status" value="1"/>
</dbReference>
<accession>X0PM94</accession>
<keyword evidence="14 17" id="KW-0057">Aromatic amino acid biosynthesis</keyword>
<comment type="caution">
    <text evidence="17">Lacks conserved residue(s) required for the propagation of feature annotation.</text>
</comment>
<dbReference type="Pfam" id="PF24621">
    <property type="entry name" value="DHQS_C"/>
    <property type="match status" value="1"/>
</dbReference>
<feature type="binding site" evidence="17">
    <location>
        <position position="247"/>
    </location>
    <ligand>
        <name>Zn(2+)</name>
        <dbReference type="ChEBI" id="CHEBI:29105"/>
    </ligand>
</feature>